<evidence type="ECO:0000256" key="1">
    <source>
        <dbReference type="SAM" id="MobiDB-lite"/>
    </source>
</evidence>
<sequence>MMDDEEEDEEDDEEDDEESSWMPRTSSSRTPGDEEEDDKKSRNTSRTFTSRMTDDEKHLTEGRLTSCSENAEMHYCMQEFGNVVAASVLLKRLTTHSYEQEDNTTDSAPENREQQAAYEKLLEACPITVGGALPKGRMLTELTGAHERYCSERWLIDQRQLQSKKILLEYLK</sequence>
<gene>
    <name evidence="2" type="ORF">AMEX_G4305</name>
</gene>
<comment type="caution">
    <text evidence="2">The sequence shown here is derived from an EMBL/GenBank/DDBJ whole genome shotgun (WGS) entry which is preliminary data.</text>
</comment>
<evidence type="ECO:0000313" key="3">
    <source>
        <dbReference type="Proteomes" id="UP000752171"/>
    </source>
</evidence>
<accession>A0A8T2MDQ9</accession>
<feature type="region of interest" description="Disordered" evidence="1">
    <location>
        <begin position="1"/>
        <end position="61"/>
    </location>
</feature>
<dbReference type="Proteomes" id="UP000752171">
    <property type="component" value="Unassembled WGS sequence"/>
</dbReference>
<protein>
    <submittedName>
        <fullName evidence="2">Uncharacterized protein</fullName>
    </submittedName>
</protein>
<feature type="compositionally biased region" description="Acidic residues" evidence="1">
    <location>
        <begin position="1"/>
        <end position="19"/>
    </location>
</feature>
<reference evidence="2 3" key="1">
    <citation type="submission" date="2021-07" db="EMBL/GenBank/DDBJ databases">
        <authorList>
            <person name="Imarazene B."/>
            <person name="Zahm M."/>
            <person name="Klopp C."/>
            <person name="Cabau C."/>
            <person name="Beille S."/>
            <person name="Jouanno E."/>
            <person name="Castinel A."/>
            <person name="Lluch J."/>
            <person name="Gil L."/>
            <person name="Kuchtly C."/>
            <person name="Lopez Roques C."/>
            <person name="Donnadieu C."/>
            <person name="Parrinello H."/>
            <person name="Journot L."/>
            <person name="Du K."/>
            <person name="Schartl M."/>
            <person name="Retaux S."/>
            <person name="Guiguen Y."/>
        </authorList>
    </citation>
    <scope>NUCLEOTIDE SEQUENCE [LARGE SCALE GENOMIC DNA]</scope>
    <source>
        <strain evidence="2">Pach_M1</strain>
        <tissue evidence="2">Testis</tissue>
    </source>
</reference>
<evidence type="ECO:0000313" key="2">
    <source>
        <dbReference type="EMBL" id="KAG9281457.1"/>
    </source>
</evidence>
<feature type="compositionally biased region" description="Basic and acidic residues" evidence="1">
    <location>
        <begin position="52"/>
        <end position="61"/>
    </location>
</feature>
<name>A0A8T2MDQ9_ASTMX</name>
<organism evidence="2 3">
    <name type="scientific">Astyanax mexicanus</name>
    <name type="common">Blind cave fish</name>
    <name type="synonym">Astyanax fasciatus mexicanus</name>
    <dbReference type="NCBI Taxonomy" id="7994"/>
    <lineage>
        <taxon>Eukaryota</taxon>
        <taxon>Metazoa</taxon>
        <taxon>Chordata</taxon>
        <taxon>Craniata</taxon>
        <taxon>Vertebrata</taxon>
        <taxon>Euteleostomi</taxon>
        <taxon>Actinopterygii</taxon>
        <taxon>Neopterygii</taxon>
        <taxon>Teleostei</taxon>
        <taxon>Ostariophysi</taxon>
        <taxon>Characiformes</taxon>
        <taxon>Characoidei</taxon>
        <taxon>Acestrorhamphidae</taxon>
        <taxon>Acestrorhamphinae</taxon>
        <taxon>Astyanax</taxon>
    </lineage>
</organism>
<dbReference type="EMBL" id="JAICCE010000002">
    <property type="protein sequence ID" value="KAG9281457.1"/>
    <property type="molecule type" value="Genomic_DNA"/>
</dbReference>
<dbReference type="AlphaFoldDB" id="A0A8T2MDQ9"/>
<proteinExistence type="predicted"/>